<evidence type="ECO:0000313" key="2">
    <source>
        <dbReference type="EMBL" id="CAE2334907.1"/>
    </source>
</evidence>
<accession>A0A7S4PHV6</accession>
<evidence type="ECO:0000256" key="1">
    <source>
        <dbReference type="SAM" id="MobiDB-lite"/>
    </source>
</evidence>
<protein>
    <submittedName>
        <fullName evidence="2">Uncharacterized protein</fullName>
    </submittedName>
</protein>
<gene>
    <name evidence="2" type="ORF">GTHE00462_LOCUS35524</name>
</gene>
<organism evidence="2">
    <name type="scientific">Guillardia theta</name>
    <name type="common">Cryptophyte</name>
    <name type="synonym">Cryptomonas phi</name>
    <dbReference type="NCBI Taxonomy" id="55529"/>
    <lineage>
        <taxon>Eukaryota</taxon>
        <taxon>Cryptophyceae</taxon>
        <taxon>Pyrenomonadales</taxon>
        <taxon>Geminigeraceae</taxon>
        <taxon>Guillardia</taxon>
    </lineage>
</organism>
<feature type="region of interest" description="Disordered" evidence="1">
    <location>
        <begin position="259"/>
        <end position="293"/>
    </location>
</feature>
<proteinExistence type="predicted"/>
<dbReference type="EMBL" id="HBKN01045400">
    <property type="protein sequence ID" value="CAE2334907.1"/>
    <property type="molecule type" value="Transcribed_RNA"/>
</dbReference>
<name>A0A7S4PHV6_GUITH</name>
<sequence>MVKKIQTQSSIITSDLMATKIQSQEAESMLKPLEEEKEELPPFDPLSGAWEWTPDSMDVWTARGLDEKYHRSDGQNFYVLARKSIPLMNAAWSDQHADNILAGVEDIDHENPWQNPEQEFTEQDYLAQAEIEQYMASMNLSDGYPDVPYEQPQNVGWNVYDAQYDPMASQPYVDEYSYPVMNYDLNNGYPVPVQENWNLPVQAMPFTASGFYPDGLYAGSQPYSEIGMPVGMDENHYMPMPQTQSQVLSRAVRDVSYGKIGNTSDKERLPAKSSSNKLNASSQPYSPEKSSAGKGQVLSDELTAFVSSLNLSAAESRGLALALRKQGVSSLQELKDMKWTLTSSLGIDIAVAAVVRFTLSSTVSSRLTHL</sequence>
<feature type="compositionally biased region" description="Low complexity" evidence="1">
    <location>
        <begin position="271"/>
        <end position="282"/>
    </location>
</feature>
<dbReference type="AlphaFoldDB" id="A0A7S4PHV6"/>
<reference evidence="2" key="1">
    <citation type="submission" date="2021-01" db="EMBL/GenBank/DDBJ databases">
        <authorList>
            <person name="Corre E."/>
            <person name="Pelletier E."/>
            <person name="Niang G."/>
            <person name="Scheremetjew M."/>
            <person name="Finn R."/>
            <person name="Kale V."/>
            <person name="Holt S."/>
            <person name="Cochrane G."/>
            <person name="Meng A."/>
            <person name="Brown T."/>
            <person name="Cohen L."/>
        </authorList>
    </citation>
    <scope>NUCLEOTIDE SEQUENCE</scope>
    <source>
        <strain evidence="2">CCMP 2712</strain>
    </source>
</reference>